<feature type="compositionally biased region" description="Pro residues" evidence="1">
    <location>
        <begin position="522"/>
        <end position="536"/>
    </location>
</feature>
<keyword evidence="5" id="KW-1185">Reference proteome</keyword>
<dbReference type="InterPro" id="IPR052173">
    <property type="entry name" value="Beta-lactam_resp_regulator"/>
</dbReference>
<feature type="region of interest" description="Disordered" evidence="1">
    <location>
        <begin position="516"/>
        <end position="560"/>
    </location>
</feature>
<reference evidence="4 5" key="1">
    <citation type="submission" date="2019-11" db="EMBL/GenBank/DDBJ databases">
        <title>Winogradskyella ouciana sp. nov., isolated from the hadal seawater of the Mariana Trench.</title>
        <authorList>
            <person name="Liu R."/>
        </authorList>
    </citation>
    <scope>NUCLEOTIDE SEQUENCE [LARGE SCALE GENOMIC DNA]</scope>
    <source>
        <strain evidence="4 5">ZXX205</strain>
    </source>
</reference>
<dbReference type="EMBL" id="WJYA01000004">
    <property type="protein sequence ID" value="MTE26371.1"/>
    <property type="molecule type" value="Genomic_DNA"/>
</dbReference>
<evidence type="ECO:0000256" key="2">
    <source>
        <dbReference type="SAM" id="Phobius"/>
    </source>
</evidence>
<dbReference type="RefSeq" id="WP_155088202.1">
    <property type="nucleotide sequence ID" value="NZ_OZ260095.1"/>
</dbReference>
<keyword evidence="2" id="KW-1133">Transmembrane helix</keyword>
<evidence type="ECO:0000313" key="5">
    <source>
        <dbReference type="Proteomes" id="UP000447545"/>
    </source>
</evidence>
<evidence type="ECO:0000259" key="3">
    <source>
        <dbReference type="Pfam" id="PF05569"/>
    </source>
</evidence>
<keyword evidence="2" id="KW-0812">Transmembrane</keyword>
<dbReference type="Pfam" id="PF05569">
    <property type="entry name" value="Peptidase_M56"/>
    <property type="match status" value="1"/>
</dbReference>
<evidence type="ECO:0000256" key="1">
    <source>
        <dbReference type="SAM" id="MobiDB-lite"/>
    </source>
</evidence>
<dbReference type="PANTHER" id="PTHR34978:SF3">
    <property type="entry name" value="SLR0241 PROTEIN"/>
    <property type="match status" value="1"/>
</dbReference>
<sequence>MDTYLLKFSACLLAFWLIYILMLERQKMHHFKRFYLLGCFAAALIIPLLTITHYVEPIVQDFDSSPMYIPIESGLAEVQIEERTFMTLETVLWLIYGIGALLFTVRFVVNLTKLYRLISKNERIPQRSFIYVLLKNYRIPHSFFKYIFLNKSKFENNDIPKEVLLHEETHAKQWHSLDIILIELLQIVFWFHPLIYVLKHHVKLNHEFLADDAVLQEGSDTKTYQNILLQFSSSTQEHQLASAINYSSIKKRFTVMKTQTSKTRIWLSSLLLLPIIAILFYSFAEREYVEKTSELSSARVDEIETQQVVTKTEIEKYNAWAKKIHSESKALSEDATWYPPIDEQDLIKFSKIYKRMSAQQKKQALEYPFPGLDVKDSEQQKATQKQIAAYNAWAKKINTAMAKAKANNDVNAYPIVKVKEVNKYKAIYNIMTEAQKKVAEPWPSFPPPLPPPPVEQERPTVIEIAEYDAWAKKMNAAIKKAEATNTKIKEYPIIKKKEYDKYYNIYSNLMTEAQRENAEPWPNIPPPPPPPPPAPEPTKVRKGGEDIPPPPPPPAPESPLEFVIRMAKADAIFFSEGKSISSDQAIKLMKTKKMFNIKATEKSKDGRPLVYIMEKQ</sequence>
<name>A0A7K1GB64_9FLAO</name>
<proteinExistence type="predicted"/>
<dbReference type="AlphaFoldDB" id="A0A7K1GB64"/>
<feature type="transmembrane region" description="Helical" evidence="2">
    <location>
        <begin position="265"/>
        <end position="284"/>
    </location>
</feature>
<feature type="transmembrane region" description="Helical" evidence="2">
    <location>
        <begin position="91"/>
        <end position="109"/>
    </location>
</feature>
<feature type="compositionally biased region" description="Pro residues" evidence="1">
    <location>
        <begin position="547"/>
        <end position="557"/>
    </location>
</feature>
<comment type="caution">
    <text evidence="4">The sequence shown here is derived from an EMBL/GenBank/DDBJ whole genome shotgun (WGS) entry which is preliminary data.</text>
</comment>
<feature type="domain" description="Peptidase M56" evidence="3">
    <location>
        <begin position="155"/>
        <end position="254"/>
    </location>
</feature>
<dbReference type="InterPro" id="IPR008756">
    <property type="entry name" value="Peptidase_M56"/>
</dbReference>
<feature type="transmembrane region" description="Helical" evidence="2">
    <location>
        <begin position="6"/>
        <end position="22"/>
    </location>
</feature>
<accession>A0A7K1GB64</accession>
<keyword evidence="2" id="KW-0472">Membrane</keyword>
<organism evidence="4 5">
    <name type="scientific">Winogradskyella ouciana</name>
    <dbReference type="NCBI Taxonomy" id="2608631"/>
    <lineage>
        <taxon>Bacteria</taxon>
        <taxon>Pseudomonadati</taxon>
        <taxon>Bacteroidota</taxon>
        <taxon>Flavobacteriia</taxon>
        <taxon>Flavobacteriales</taxon>
        <taxon>Flavobacteriaceae</taxon>
        <taxon>Winogradskyella</taxon>
    </lineage>
</organism>
<dbReference type="CDD" id="cd07341">
    <property type="entry name" value="M56_BlaR1_MecR1_like"/>
    <property type="match status" value="1"/>
</dbReference>
<dbReference type="PANTHER" id="PTHR34978">
    <property type="entry name" value="POSSIBLE SENSOR-TRANSDUCER PROTEIN BLAR"/>
    <property type="match status" value="1"/>
</dbReference>
<dbReference type="Proteomes" id="UP000447545">
    <property type="component" value="Unassembled WGS sequence"/>
</dbReference>
<evidence type="ECO:0000313" key="4">
    <source>
        <dbReference type="EMBL" id="MTE26371.1"/>
    </source>
</evidence>
<gene>
    <name evidence="4" type="ORF">F1003_05430</name>
</gene>
<protein>
    <recommendedName>
        <fullName evidence="3">Peptidase M56 domain-containing protein</fullName>
    </recommendedName>
</protein>
<feature type="transmembrane region" description="Helical" evidence="2">
    <location>
        <begin position="34"/>
        <end position="55"/>
    </location>
</feature>